<keyword evidence="2" id="KW-0479">Metal-binding</keyword>
<keyword evidence="4" id="KW-0677">Repeat</keyword>
<evidence type="ECO:0000256" key="12">
    <source>
        <dbReference type="SAM" id="MobiDB-lite"/>
    </source>
</evidence>
<keyword evidence="8" id="KW-0143">Chaperone</keyword>
<keyword evidence="6" id="KW-0106">Calcium</keyword>
<dbReference type="InterPro" id="IPR011992">
    <property type="entry name" value="EF-hand-dom_pair"/>
</dbReference>
<dbReference type="OrthoDB" id="293868at2759"/>
<accession>A0A2G8L8D7</accession>
<dbReference type="PANTHER" id="PTHR10827">
    <property type="entry name" value="RETICULOCALBIN"/>
    <property type="match status" value="1"/>
</dbReference>
<comment type="subcellular location">
    <subcellularLocation>
        <location evidence="1">Endoplasmic reticulum lumen</location>
    </subcellularLocation>
</comment>
<gene>
    <name evidence="15" type="ORF">BSL78_06654</name>
</gene>
<feature type="domain" description="EF-hand" evidence="14">
    <location>
        <begin position="76"/>
        <end position="111"/>
    </location>
</feature>
<evidence type="ECO:0000256" key="1">
    <source>
        <dbReference type="ARBA" id="ARBA00004319"/>
    </source>
</evidence>
<evidence type="ECO:0000256" key="13">
    <source>
        <dbReference type="SAM" id="SignalP"/>
    </source>
</evidence>
<keyword evidence="3 13" id="KW-0732">Signal</keyword>
<dbReference type="PANTHER" id="PTHR10827:SF52">
    <property type="entry name" value="IP16409P"/>
    <property type="match status" value="1"/>
</dbReference>
<proteinExistence type="predicted"/>
<organism evidence="15 16">
    <name type="scientific">Stichopus japonicus</name>
    <name type="common">Sea cucumber</name>
    <dbReference type="NCBI Taxonomy" id="307972"/>
    <lineage>
        <taxon>Eukaryota</taxon>
        <taxon>Metazoa</taxon>
        <taxon>Echinodermata</taxon>
        <taxon>Eleutherozoa</taxon>
        <taxon>Echinozoa</taxon>
        <taxon>Holothuroidea</taxon>
        <taxon>Aspidochirotacea</taxon>
        <taxon>Aspidochirotida</taxon>
        <taxon>Stichopodidae</taxon>
        <taxon>Apostichopus</taxon>
    </lineage>
</organism>
<evidence type="ECO:0000256" key="6">
    <source>
        <dbReference type="ARBA" id="ARBA00022837"/>
    </source>
</evidence>
<comment type="caution">
    <text evidence="15">The sequence shown here is derived from an EMBL/GenBank/DDBJ whole genome shotgun (WGS) entry which is preliminary data.</text>
</comment>
<evidence type="ECO:0000313" key="16">
    <source>
        <dbReference type="Proteomes" id="UP000230750"/>
    </source>
</evidence>
<comment type="subunit">
    <text evidence="10">Interacts with PCSK6 (immature form including the propeptide); probably involved in the maturation and the secretion of PCSK6.</text>
</comment>
<dbReference type="GO" id="GO:0015031">
    <property type="term" value="P:protein transport"/>
    <property type="evidence" value="ECO:0007669"/>
    <property type="project" value="UniProtKB-ARBA"/>
</dbReference>
<reference evidence="15 16" key="1">
    <citation type="journal article" date="2017" name="PLoS Biol.">
        <title>The sea cucumber genome provides insights into morphological evolution and visceral regeneration.</title>
        <authorList>
            <person name="Zhang X."/>
            <person name="Sun L."/>
            <person name="Yuan J."/>
            <person name="Sun Y."/>
            <person name="Gao Y."/>
            <person name="Zhang L."/>
            <person name="Li S."/>
            <person name="Dai H."/>
            <person name="Hamel J.F."/>
            <person name="Liu C."/>
            <person name="Yu Y."/>
            <person name="Liu S."/>
            <person name="Lin W."/>
            <person name="Guo K."/>
            <person name="Jin S."/>
            <person name="Xu P."/>
            <person name="Storey K.B."/>
            <person name="Huan P."/>
            <person name="Zhang T."/>
            <person name="Zhou Y."/>
            <person name="Zhang J."/>
            <person name="Lin C."/>
            <person name="Li X."/>
            <person name="Xing L."/>
            <person name="Huo D."/>
            <person name="Sun M."/>
            <person name="Wang L."/>
            <person name="Mercier A."/>
            <person name="Li F."/>
            <person name="Yang H."/>
            <person name="Xiang J."/>
        </authorList>
    </citation>
    <scope>NUCLEOTIDE SEQUENCE [LARGE SCALE GENOMIC DNA]</scope>
    <source>
        <strain evidence="15">Shaxun</strain>
        <tissue evidence="15">Muscle</tissue>
    </source>
</reference>
<name>A0A2G8L8D7_STIJA</name>
<feature type="region of interest" description="Disordered" evidence="12">
    <location>
        <begin position="26"/>
        <end position="57"/>
    </location>
</feature>
<dbReference type="GO" id="GO:0005788">
    <property type="term" value="C:endoplasmic reticulum lumen"/>
    <property type="evidence" value="ECO:0007669"/>
    <property type="project" value="UniProtKB-SubCell"/>
</dbReference>
<dbReference type="AlphaFoldDB" id="A0A2G8L8D7"/>
<dbReference type="Gene3D" id="1.10.238.10">
    <property type="entry name" value="EF-hand"/>
    <property type="match status" value="1"/>
</dbReference>
<evidence type="ECO:0000256" key="8">
    <source>
        <dbReference type="ARBA" id="ARBA00023186"/>
    </source>
</evidence>
<evidence type="ECO:0000256" key="3">
    <source>
        <dbReference type="ARBA" id="ARBA00022729"/>
    </source>
</evidence>
<dbReference type="PROSITE" id="PS00018">
    <property type="entry name" value="EF_HAND_1"/>
    <property type="match status" value="1"/>
</dbReference>
<evidence type="ECO:0000256" key="4">
    <source>
        <dbReference type="ARBA" id="ARBA00022737"/>
    </source>
</evidence>
<dbReference type="GO" id="GO:0005509">
    <property type="term" value="F:calcium ion binding"/>
    <property type="evidence" value="ECO:0007669"/>
    <property type="project" value="InterPro"/>
</dbReference>
<evidence type="ECO:0000256" key="11">
    <source>
        <dbReference type="ARBA" id="ARBA00072696"/>
    </source>
</evidence>
<comment type="function">
    <text evidence="9">Probable molecular chaperone assisting protein biosynthesis and transport in the endoplasmic reticulum. Required for the proper biosynthesis and transport of pulmonary surfactant-associated protein A/SP-A, pulmonary surfactant-associated protein D/SP-D and the lipid transporter ABCA3. By regulating both the proper expression and the degradation through the endoplasmic reticulum-associated protein degradation pathway of these proteins plays a crucial role in pulmonary surfactant homeostasis. Has an anti-fibrotic activity by negatively regulating the secretion of type I and type III collagens. This calcium-binding protein also transiently associates with immature PCSK6 and regulates its secretion.</text>
</comment>
<evidence type="ECO:0000256" key="5">
    <source>
        <dbReference type="ARBA" id="ARBA00022824"/>
    </source>
</evidence>
<dbReference type="Proteomes" id="UP000230750">
    <property type="component" value="Unassembled WGS sequence"/>
</dbReference>
<evidence type="ECO:0000313" key="15">
    <source>
        <dbReference type="EMBL" id="PIK56410.1"/>
    </source>
</evidence>
<dbReference type="SUPFAM" id="SSF47473">
    <property type="entry name" value="EF-hand"/>
    <property type="match status" value="1"/>
</dbReference>
<evidence type="ECO:0000256" key="10">
    <source>
        <dbReference type="ARBA" id="ARBA00063143"/>
    </source>
</evidence>
<evidence type="ECO:0000256" key="7">
    <source>
        <dbReference type="ARBA" id="ARBA00023180"/>
    </source>
</evidence>
<evidence type="ECO:0000256" key="2">
    <source>
        <dbReference type="ARBA" id="ARBA00022723"/>
    </source>
</evidence>
<evidence type="ECO:0000259" key="14">
    <source>
        <dbReference type="PROSITE" id="PS50222"/>
    </source>
</evidence>
<dbReference type="EMBL" id="MRZV01000176">
    <property type="protein sequence ID" value="PIK56410.1"/>
    <property type="molecule type" value="Genomic_DNA"/>
</dbReference>
<dbReference type="STRING" id="307972.A0A2G8L8D7"/>
<feature type="compositionally biased region" description="Basic and acidic residues" evidence="12">
    <location>
        <begin position="27"/>
        <end position="57"/>
    </location>
</feature>
<dbReference type="InterPro" id="IPR018247">
    <property type="entry name" value="EF_Hand_1_Ca_BS"/>
</dbReference>
<keyword evidence="7" id="KW-0325">Glycoprotein</keyword>
<evidence type="ECO:0000256" key="9">
    <source>
        <dbReference type="ARBA" id="ARBA00056975"/>
    </source>
</evidence>
<keyword evidence="5" id="KW-0256">Endoplasmic reticulum</keyword>
<dbReference type="PROSITE" id="PS50222">
    <property type="entry name" value="EF_HAND_2"/>
    <property type="match status" value="1"/>
</dbReference>
<protein>
    <recommendedName>
        <fullName evidence="11">Reticulocalbin-3</fullName>
    </recommendedName>
</protein>
<sequence>MQYLSQCTVLALALFLATSRLVSAKPAESDRIRKDPKLSGQEHYEGDGHQHNADYDHDAFLGDEDAKTFESLTPEESRDRLGKIVDRIDSDRDGYVTMEELKKHIEHQQKRYIFEDVDRQWKAHNQDADDKLTWNEYNETTYSSLSGMYLRIPYHISA</sequence>
<dbReference type="InterPro" id="IPR002048">
    <property type="entry name" value="EF_hand_dom"/>
</dbReference>
<keyword evidence="16" id="KW-1185">Reference proteome</keyword>
<feature type="chain" id="PRO_5013580490" description="Reticulocalbin-3" evidence="13">
    <location>
        <begin position="25"/>
        <end position="158"/>
    </location>
</feature>
<dbReference type="FunFam" id="1.10.238.10:FF:000104">
    <property type="entry name" value="calumenin isoform X1"/>
    <property type="match status" value="1"/>
</dbReference>
<feature type="signal peptide" evidence="13">
    <location>
        <begin position="1"/>
        <end position="24"/>
    </location>
</feature>